<sequence>MKTISVQATINNQKINKRVSQLILGTAEAFQLDEKGQLTPMLEAFLEKGGNLLDTGHQYKRSEETLGKWLKIKNNRDRIQILTKGAHPDDGEPGNRLNPASIEKDLFESLERLNTNYIDFYALHRDDLEVEVGPIIEILNKHISAGKIHAIGTSNWNNERIEEANKYAEKNKLVGFTFNSPNLSLAKCNEPRWAGCVSLDHEGVNWHSTTNMPLFSWSSQAGGFFSGRFSQEERSDEEMVRVFYSPENWERYHRALILADEKNVSPIQIALAYVLNQTFPTAAIIGPQNEIELHSSADGANIVLTETEMKWVDLLVETR</sequence>
<accession>A0A3A9K3F8</accession>
<dbReference type="InterPro" id="IPR036812">
    <property type="entry name" value="NAD(P)_OxRdtase_dom_sf"/>
</dbReference>
<dbReference type="RefSeq" id="WP_110937100.1">
    <property type="nucleotide sequence ID" value="NZ_KZ614146.1"/>
</dbReference>
<evidence type="ECO:0000313" key="3">
    <source>
        <dbReference type="EMBL" id="RKL65012.1"/>
    </source>
</evidence>
<keyword evidence="1" id="KW-0560">Oxidoreductase</keyword>
<dbReference type="InterPro" id="IPR050523">
    <property type="entry name" value="AKR_Detox_Biosynth"/>
</dbReference>
<dbReference type="PANTHER" id="PTHR43364">
    <property type="entry name" value="NADH-SPECIFIC METHYLGLYOXAL REDUCTASE-RELATED"/>
    <property type="match status" value="1"/>
</dbReference>
<evidence type="ECO:0000256" key="1">
    <source>
        <dbReference type="ARBA" id="ARBA00023002"/>
    </source>
</evidence>
<proteinExistence type="predicted"/>
<dbReference type="PANTHER" id="PTHR43364:SF4">
    <property type="entry name" value="NAD(P)-LINKED OXIDOREDUCTASE SUPERFAMILY PROTEIN"/>
    <property type="match status" value="1"/>
</dbReference>
<evidence type="ECO:0000259" key="2">
    <source>
        <dbReference type="Pfam" id="PF00248"/>
    </source>
</evidence>
<evidence type="ECO:0000313" key="4">
    <source>
        <dbReference type="Proteomes" id="UP000281498"/>
    </source>
</evidence>
<dbReference type="InterPro" id="IPR023210">
    <property type="entry name" value="NADP_OxRdtase_dom"/>
</dbReference>
<comment type="caution">
    <text evidence="3">The sequence shown here is derived from an EMBL/GenBank/DDBJ whole genome shotgun (WGS) entry which is preliminary data.</text>
</comment>
<dbReference type="SUPFAM" id="SSF51430">
    <property type="entry name" value="NAD(P)-linked oxidoreductase"/>
    <property type="match status" value="1"/>
</dbReference>
<protein>
    <submittedName>
        <fullName evidence="3">Aldo/keto reductase</fullName>
    </submittedName>
</protein>
<dbReference type="AlphaFoldDB" id="A0A3A9K3F8"/>
<dbReference type="Gene3D" id="3.20.20.100">
    <property type="entry name" value="NADP-dependent oxidoreductase domain"/>
    <property type="match status" value="1"/>
</dbReference>
<name>A0A3A9K3F8_9BACI</name>
<dbReference type="Proteomes" id="UP000281498">
    <property type="component" value="Unassembled WGS sequence"/>
</dbReference>
<dbReference type="OrthoDB" id="9773828at2"/>
<gene>
    <name evidence="3" type="ORF">CR203_23045</name>
</gene>
<keyword evidence="4" id="KW-1185">Reference proteome</keyword>
<organism evidence="3 4">
    <name type="scientific">Salipaludibacillus neizhouensis</name>
    <dbReference type="NCBI Taxonomy" id="885475"/>
    <lineage>
        <taxon>Bacteria</taxon>
        <taxon>Bacillati</taxon>
        <taxon>Bacillota</taxon>
        <taxon>Bacilli</taxon>
        <taxon>Bacillales</taxon>
        <taxon>Bacillaceae</taxon>
    </lineage>
</organism>
<reference evidence="3 4" key="1">
    <citation type="submission" date="2017-10" db="EMBL/GenBank/DDBJ databases">
        <title>Bacillus sp. nov., a halophilic bacterium isolated from a Keqin Lake.</title>
        <authorList>
            <person name="Wang H."/>
        </authorList>
    </citation>
    <scope>NUCLEOTIDE SEQUENCE [LARGE SCALE GENOMIC DNA]</scope>
    <source>
        <strain evidence="3 4">KCTC 13187</strain>
    </source>
</reference>
<dbReference type="GO" id="GO:0016491">
    <property type="term" value="F:oxidoreductase activity"/>
    <property type="evidence" value="ECO:0007669"/>
    <property type="project" value="UniProtKB-KW"/>
</dbReference>
<feature type="domain" description="NADP-dependent oxidoreductase" evidence="2">
    <location>
        <begin position="22"/>
        <end position="313"/>
    </location>
</feature>
<dbReference type="EMBL" id="PDOE01000025">
    <property type="protein sequence ID" value="RKL65012.1"/>
    <property type="molecule type" value="Genomic_DNA"/>
</dbReference>
<dbReference type="CDD" id="cd19082">
    <property type="entry name" value="AKR_AKR10A1_2"/>
    <property type="match status" value="1"/>
</dbReference>
<dbReference type="Pfam" id="PF00248">
    <property type="entry name" value="Aldo_ket_red"/>
    <property type="match status" value="1"/>
</dbReference>
<dbReference type="GO" id="GO:0005829">
    <property type="term" value="C:cytosol"/>
    <property type="evidence" value="ECO:0007669"/>
    <property type="project" value="TreeGrafter"/>
</dbReference>